<dbReference type="RefSeq" id="WP_088565943.1">
    <property type="nucleotide sequence ID" value="NZ_CP020946.1"/>
</dbReference>
<dbReference type="Proteomes" id="UP000197003">
    <property type="component" value="Chromosome"/>
</dbReference>
<proteinExistence type="predicted"/>
<organism evidence="1 2">
    <name type="scientific">Bdellovibrio bacteriovorus</name>
    <dbReference type="NCBI Taxonomy" id="959"/>
    <lineage>
        <taxon>Bacteria</taxon>
        <taxon>Pseudomonadati</taxon>
        <taxon>Bdellovibrionota</taxon>
        <taxon>Bdellovibrionia</taxon>
        <taxon>Bdellovibrionales</taxon>
        <taxon>Pseudobdellovibrionaceae</taxon>
        <taxon>Bdellovibrio</taxon>
    </lineage>
</organism>
<evidence type="ECO:0000313" key="2">
    <source>
        <dbReference type="Proteomes" id="UP000197003"/>
    </source>
</evidence>
<accession>A0A1Z3NAL4</accession>
<sequence length="170" mass="19444">MKTIWLAGLVVASLVGCSSKDKLDTELEDAQLMGQETVGKRDDSYVVQEKKNLIQHLQEVQTDVYTMEENIYGNRDLGNKGKYGVLRDCKMETSPQAGGKVDMIPKNILTEEENKLARQTGVDESGTLITLREEDLNKRLKRFEGYKASYEKQEEWFDSEIQACRQSQRE</sequence>
<dbReference type="PROSITE" id="PS51257">
    <property type="entry name" value="PROKAR_LIPOPROTEIN"/>
    <property type="match status" value="1"/>
</dbReference>
<dbReference type="OrthoDB" id="5293483at2"/>
<evidence type="ECO:0008006" key="3">
    <source>
        <dbReference type="Google" id="ProtNLM"/>
    </source>
</evidence>
<protein>
    <recommendedName>
        <fullName evidence="3">Lipoprotein</fullName>
    </recommendedName>
</protein>
<reference evidence="1 2" key="1">
    <citation type="submission" date="2017-04" db="EMBL/GenBank/DDBJ databases">
        <title>Whole genome sequence of Bdellovibrio bacteriovorus strain SSB218315.</title>
        <authorList>
            <person name="Oyedara O."/>
            <person name="Rodriguez-Perez M.A."/>
        </authorList>
    </citation>
    <scope>NUCLEOTIDE SEQUENCE [LARGE SCALE GENOMIC DNA]</scope>
    <source>
        <strain evidence="1 2">SSB218315</strain>
    </source>
</reference>
<name>A0A1Z3NAL4_BDEBC</name>
<evidence type="ECO:0000313" key="1">
    <source>
        <dbReference type="EMBL" id="ASD64475.1"/>
    </source>
</evidence>
<dbReference type="EMBL" id="CP020946">
    <property type="protein sequence ID" value="ASD64475.1"/>
    <property type="molecule type" value="Genomic_DNA"/>
</dbReference>
<gene>
    <name evidence="1" type="ORF">B9G79_13305</name>
</gene>
<dbReference type="AlphaFoldDB" id="A0A1Z3NAL4"/>